<evidence type="ECO:0000313" key="1">
    <source>
        <dbReference type="EMBL" id="MFC5448441.1"/>
    </source>
</evidence>
<dbReference type="InterPro" id="IPR023375">
    <property type="entry name" value="ADC_dom_sf"/>
</dbReference>
<organism evidence="1 2">
    <name type="scientific">Paenibacillus aestuarii</name>
    <dbReference type="NCBI Taxonomy" id="516965"/>
    <lineage>
        <taxon>Bacteria</taxon>
        <taxon>Bacillati</taxon>
        <taxon>Bacillota</taxon>
        <taxon>Bacilli</taxon>
        <taxon>Bacillales</taxon>
        <taxon>Paenibacillaceae</taxon>
        <taxon>Paenibacillus</taxon>
    </lineage>
</organism>
<dbReference type="SUPFAM" id="SSF160104">
    <property type="entry name" value="Acetoacetate decarboxylase-like"/>
    <property type="match status" value="1"/>
</dbReference>
<proteinExistence type="predicted"/>
<dbReference type="Proteomes" id="UP001596044">
    <property type="component" value="Unassembled WGS sequence"/>
</dbReference>
<dbReference type="PANTHER" id="PTHR39186">
    <property type="entry name" value="DUF2071 FAMILY PROTEIN"/>
    <property type="match status" value="1"/>
</dbReference>
<dbReference type="RefSeq" id="WP_270881210.1">
    <property type="nucleotide sequence ID" value="NZ_JAQFVF010000046.1"/>
</dbReference>
<evidence type="ECO:0000313" key="2">
    <source>
        <dbReference type="Proteomes" id="UP001596044"/>
    </source>
</evidence>
<accession>A0ABW0K7A0</accession>
<dbReference type="PANTHER" id="PTHR39186:SF1">
    <property type="entry name" value="DUF2071 DOMAIN-CONTAINING PROTEIN"/>
    <property type="match status" value="1"/>
</dbReference>
<keyword evidence="2" id="KW-1185">Reference proteome</keyword>
<gene>
    <name evidence="1" type="ORF">ACFPOG_09220</name>
</gene>
<dbReference type="EMBL" id="JBHSMJ010000009">
    <property type="protein sequence ID" value="MFC5448441.1"/>
    <property type="molecule type" value="Genomic_DNA"/>
</dbReference>
<protein>
    <submittedName>
        <fullName evidence="1">YqjF family protein</fullName>
    </submittedName>
</protein>
<name>A0ABW0K7A0_9BACL</name>
<reference evidence="2" key="1">
    <citation type="journal article" date="2019" name="Int. J. Syst. Evol. Microbiol.">
        <title>The Global Catalogue of Microorganisms (GCM) 10K type strain sequencing project: providing services to taxonomists for standard genome sequencing and annotation.</title>
        <authorList>
            <consortium name="The Broad Institute Genomics Platform"/>
            <consortium name="The Broad Institute Genome Sequencing Center for Infectious Disease"/>
            <person name="Wu L."/>
            <person name="Ma J."/>
        </authorList>
    </citation>
    <scope>NUCLEOTIDE SEQUENCE [LARGE SCALE GENOMIC DNA]</scope>
    <source>
        <strain evidence="2">KACC 11904</strain>
    </source>
</reference>
<comment type="caution">
    <text evidence="1">The sequence shown here is derived from an EMBL/GenBank/DDBJ whole genome shotgun (WGS) entry which is preliminary data.</text>
</comment>
<sequence length="241" mass="27741">MSRPYPLPNRPWVMKQTWNDLLFAHWPIDVSLLRPHVPASLPIDTYDGTAWIGVVPFHMTGVTPRGLPPLPYFSAFPELNLRTYVNLGNKPGVYFFSLDAQNRFMVEAARLSYRLPYYYARIQVQHLPRGTTTYTCIRDDRRARPAGFAGSYRPTSDVQFAVPGSLDYWLTERYCLYSTDQKGSLYRGEIDHDPWPLQKAEADILSNTLTESMGITLPDTDPILHFAKTLDVRVWLLQTIR</sequence>
<dbReference type="Pfam" id="PF09844">
    <property type="entry name" value="DUF2071"/>
    <property type="match status" value="1"/>
</dbReference>
<dbReference type="InterPro" id="IPR018644">
    <property type="entry name" value="DUF2071"/>
</dbReference>